<dbReference type="Gene3D" id="3.40.50.2000">
    <property type="entry name" value="Glycogen Phosphorylase B"/>
    <property type="match status" value="2"/>
</dbReference>
<proteinExistence type="predicted"/>
<evidence type="ECO:0000313" key="4">
    <source>
        <dbReference type="Proteomes" id="UP000730482"/>
    </source>
</evidence>
<evidence type="ECO:0000259" key="2">
    <source>
        <dbReference type="Pfam" id="PF00534"/>
    </source>
</evidence>
<keyword evidence="3" id="KW-0328">Glycosyltransferase</keyword>
<organism evidence="3 4">
    <name type="scientific">Catenulispora pinistramenti</name>
    <dbReference type="NCBI Taxonomy" id="2705254"/>
    <lineage>
        <taxon>Bacteria</taxon>
        <taxon>Bacillati</taxon>
        <taxon>Actinomycetota</taxon>
        <taxon>Actinomycetes</taxon>
        <taxon>Catenulisporales</taxon>
        <taxon>Catenulisporaceae</taxon>
        <taxon>Catenulispora</taxon>
    </lineage>
</organism>
<comment type="caution">
    <text evidence="3">The sequence shown here is derived from an EMBL/GenBank/DDBJ whole genome shotgun (WGS) entry which is preliminary data.</text>
</comment>
<reference evidence="3 4" key="1">
    <citation type="submission" date="2020-02" db="EMBL/GenBank/DDBJ databases">
        <title>Acidophilic actinobacteria isolated from forest soil.</title>
        <authorList>
            <person name="Golinska P."/>
        </authorList>
    </citation>
    <scope>NUCLEOTIDE SEQUENCE [LARGE SCALE GENOMIC DNA]</scope>
    <source>
        <strain evidence="3 4">NL8</strain>
    </source>
</reference>
<dbReference type="SUPFAM" id="SSF48208">
    <property type="entry name" value="Six-hairpin glycosidases"/>
    <property type="match status" value="1"/>
</dbReference>
<evidence type="ECO:0000313" key="3">
    <source>
        <dbReference type="EMBL" id="MBS2554038.1"/>
    </source>
</evidence>
<dbReference type="InterPro" id="IPR001296">
    <property type="entry name" value="Glyco_trans_1"/>
</dbReference>
<dbReference type="GO" id="GO:0016757">
    <property type="term" value="F:glycosyltransferase activity"/>
    <property type="evidence" value="ECO:0007669"/>
    <property type="project" value="UniProtKB-KW"/>
</dbReference>
<dbReference type="Pfam" id="PF00534">
    <property type="entry name" value="Glycos_transf_1"/>
    <property type="match status" value="1"/>
</dbReference>
<dbReference type="PANTHER" id="PTHR12526">
    <property type="entry name" value="GLYCOSYLTRANSFERASE"/>
    <property type="match status" value="1"/>
</dbReference>
<keyword evidence="1 3" id="KW-0808">Transferase</keyword>
<sequence>MPGTYPALETRLALVSTYTPRRCGIATFSQDLTTALAEAAPDLAVEICALDRDGLDYPAEVSTVIGQDSHPDYRRAAARLAASGVEVVVIEHEYGIFGGDDGAWITGFATELTRRGVPYLVTLHTVLSEPSWTQAGTLHRLCRDAAAVTVFTETARTLAISTGIAPPDRIVHLPHGAPAPVADNDTSGEISPEVRRTLAALAGRRLLSTFGLISPGKGLETAIEALGRIAEEHPDAAYLIAGSTHPEIVRQSGEDYRDSLMLAAKQAGVADRVAFLDSFLTETEIAAILAQTEIFLTPYRSREQISSGALTFAIAAGRPVVSTAYHYAKDMLGDGAGITVPPEDAEAFAGALNALLGDDARLAGARQAARRRGAGLRWDAVAQRFAEIVRACAAQRRRSPVPASAGEPVQPPRLQLKQLNRLTDAGGIMQFGQGARPDPASGHCVDDVARLAIVAAGLCAEQPQALRGAAPHTWLDTSLEFLRQAYDPTAQAARNMRTIDGRWLDEPHSGDHVGRLVWALGEVASAPAVPDKFRELATDQLMDALPAVRNLTDLRSTAYALLGLVRIPEPTPEFHRCLERLDAAWRNTATEEWPWFEDQLSYDNARLAQALVAGGARIGDAAMAGRGLKALDWYLEQVGLGPAVDSSQDRLRLVGNLWRRKGSPRPDYEGDEQPLDAAAAAEACAQAWRVTADDRYASGARRSFAWFLGNNRLGLPLYDAGSGGCRDGLRVADVNPDQGAESTLAYYQARLGLTRAGLVQ</sequence>
<name>A0ABS5L6S4_9ACTN</name>
<evidence type="ECO:0000256" key="1">
    <source>
        <dbReference type="ARBA" id="ARBA00022679"/>
    </source>
</evidence>
<dbReference type="Proteomes" id="UP000730482">
    <property type="component" value="Unassembled WGS sequence"/>
</dbReference>
<dbReference type="InterPro" id="IPR008928">
    <property type="entry name" value="6-hairpin_glycosidase_sf"/>
</dbReference>
<dbReference type="RefSeq" id="WP_212021147.1">
    <property type="nucleotide sequence ID" value="NZ_JAAFYZ010000312.1"/>
</dbReference>
<accession>A0ABS5L6S4</accession>
<feature type="domain" description="Glycosyl transferase family 1" evidence="2">
    <location>
        <begin position="203"/>
        <end position="371"/>
    </location>
</feature>
<dbReference type="EC" id="2.4.-.-" evidence="3"/>
<dbReference type="PANTHER" id="PTHR12526:SF572">
    <property type="entry name" value="BLL5144 PROTEIN"/>
    <property type="match status" value="1"/>
</dbReference>
<protein>
    <submittedName>
        <fullName evidence="3">Glycosyltransferase</fullName>
        <ecNumber evidence="3">2.4.-.-</ecNumber>
    </submittedName>
</protein>
<dbReference type="EMBL" id="JAAFYZ010000312">
    <property type="protein sequence ID" value="MBS2554038.1"/>
    <property type="molecule type" value="Genomic_DNA"/>
</dbReference>
<gene>
    <name evidence="3" type="ORF">KGQ19_45010</name>
</gene>
<keyword evidence="4" id="KW-1185">Reference proteome</keyword>
<dbReference type="SUPFAM" id="SSF53756">
    <property type="entry name" value="UDP-Glycosyltransferase/glycogen phosphorylase"/>
    <property type="match status" value="1"/>
</dbReference>